<keyword evidence="8 11" id="KW-1133">Transmembrane helix</keyword>
<evidence type="ECO:0000256" key="9">
    <source>
        <dbReference type="ARBA" id="ARBA00023136"/>
    </source>
</evidence>
<evidence type="ECO:0000256" key="8">
    <source>
        <dbReference type="ARBA" id="ARBA00022989"/>
    </source>
</evidence>
<dbReference type="RefSeq" id="WP_087641872.1">
    <property type="nucleotide sequence ID" value="NZ_CP147246.1"/>
</dbReference>
<evidence type="ECO:0000256" key="2">
    <source>
        <dbReference type="ARBA" id="ARBA00008697"/>
    </source>
</evidence>
<dbReference type="OrthoDB" id="384327at2"/>
<evidence type="ECO:0000256" key="6">
    <source>
        <dbReference type="ARBA" id="ARBA00022475"/>
    </source>
</evidence>
<evidence type="ECO:0000256" key="11">
    <source>
        <dbReference type="SAM" id="Phobius"/>
    </source>
</evidence>
<name>A0A200J1K4_9ENTE</name>
<evidence type="ECO:0000256" key="7">
    <source>
        <dbReference type="ARBA" id="ARBA00022692"/>
    </source>
</evidence>
<dbReference type="GO" id="GO:0005886">
    <property type="term" value="C:plasma membrane"/>
    <property type="evidence" value="ECO:0007669"/>
    <property type="project" value="UniProtKB-SubCell"/>
</dbReference>
<feature type="transmembrane region" description="Helical" evidence="11">
    <location>
        <begin position="15"/>
        <end position="39"/>
    </location>
</feature>
<feature type="transmembrane region" description="Helical" evidence="11">
    <location>
        <begin position="285"/>
        <end position="306"/>
    </location>
</feature>
<dbReference type="AlphaFoldDB" id="A0A200J1K4"/>
<dbReference type="EMBL" id="NIBQ01000003">
    <property type="protein sequence ID" value="OUZ30520.1"/>
    <property type="molecule type" value="Genomic_DNA"/>
</dbReference>
<comment type="subcellular location">
    <subcellularLocation>
        <location evidence="1">Cell membrane</location>
        <topology evidence="1">Multi-pass membrane protein</topology>
    </subcellularLocation>
</comment>
<keyword evidence="7 11" id="KW-0812">Transmembrane</keyword>
<gene>
    <name evidence="14" type="ORF">A5889_002123</name>
    <name evidence="13" type="ORF">A5889_002808</name>
</gene>
<reference evidence="14" key="3">
    <citation type="submission" date="2024-03" db="EMBL/GenBank/DDBJ databases">
        <title>The Genome Sequence of Enterococcus sp. DIV0238c.</title>
        <authorList>
            <consortium name="The Broad Institute Genomics Platform"/>
            <consortium name="The Broad Institute Microbial Omics Core"/>
            <consortium name="The Broad Institute Genomic Center for Infectious Diseases"/>
            <person name="Earl A."/>
            <person name="Manson A."/>
            <person name="Gilmore M."/>
            <person name="Schwartman J."/>
            <person name="Shea T."/>
            <person name="Abouelleil A."/>
            <person name="Cao P."/>
            <person name="Chapman S."/>
            <person name="Cusick C."/>
            <person name="Young S."/>
            <person name="Neafsey D."/>
            <person name="Nusbaum C."/>
            <person name="Birren B."/>
        </authorList>
    </citation>
    <scope>NUCLEOTIDE SEQUENCE</scope>
    <source>
        <strain evidence="14">9D6_DIV0238</strain>
    </source>
</reference>
<proteinExistence type="inferred from homology"/>
<evidence type="ECO:0000256" key="10">
    <source>
        <dbReference type="ARBA" id="ARBA00024973"/>
    </source>
</evidence>
<evidence type="ECO:0000313" key="14">
    <source>
        <dbReference type="EMBL" id="WYJ94610.1"/>
    </source>
</evidence>
<evidence type="ECO:0000256" key="5">
    <source>
        <dbReference type="ARBA" id="ARBA00022448"/>
    </source>
</evidence>
<keyword evidence="5" id="KW-0813">Transport</keyword>
<dbReference type="Pfam" id="PF02687">
    <property type="entry name" value="FtsX"/>
    <property type="match status" value="1"/>
</dbReference>
<feature type="transmembrane region" description="Helical" evidence="11">
    <location>
        <begin position="326"/>
        <end position="348"/>
    </location>
</feature>
<comment type="function">
    <text evidence="10">Part of the ABC transporter complex hrt involved in hemin import. Responsible for the translocation of the substrate across the membrane.</text>
</comment>
<dbReference type="Proteomes" id="UP000196151">
    <property type="component" value="Chromosome"/>
</dbReference>
<accession>A0A200J1K4</accession>
<reference evidence="14" key="2">
    <citation type="submission" date="2017-05" db="EMBL/GenBank/DDBJ databases">
        <authorList>
            <consortium name="The Broad Institute Genomics Platform"/>
            <consortium name="The Broad Institute Genomic Center for Infectious Diseases"/>
            <person name="Earl A."/>
            <person name="Manson A."/>
            <person name="Schwartman J."/>
            <person name="Gilmore M."/>
            <person name="Abouelleil A."/>
            <person name="Cao P."/>
            <person name="Chapman S."/>
            <person name="Cusick C."/>
            <person name="Shea T."/>
            <person name="Young S."/>
            <person name="Neafsey D."/>
            <person name="Nusbaum C."/>
            <person name="Birren B."/>
        </authorList>
    </citation>
    <scope>NUCLEOTIDE SEQUENCE</scope>
    <source>
        <strain evidence="14">9D6_DIV0238</strain>
    </source>
</reference>
<dbReference type="PANTHER" id="PTHR43738:SF1">
    <property type="entry name" value="HEMIN TRANSPORT SYSTEM PERMEASE PROTEIN HRTB-RELATED"/>
    <property type="match status" value="1"/>
</dbReference>
<organism evidence="13">
    <name type="scientific">Candidatus Enterococcus dunnyi</name>
    <dbReference type="NCBI Taxonomy" id="1834192"/>
    <lineage>
        <taxon>Bacteria</taxon>
        <taxon>Bacillati</taxon>
        <taxon>Bacillota</taxon>
        <taxon>Bacilli</taxon>
        <taxon>Lactobacillales</taxon>
        <taxon>Enterococcaceae</taxon>
        <taxon>Enterococcus</taxon>
    </lineage>
</organism>
<keyword evidence="9 11" id="KW-0472">Membrane</keyword>
<comment type="subunit">
    <text evidence="3">The complex is composed of two ATP-binding proteins (HrtA), two transmembrane proteins (HrtB) and a solute-binding protein.</text>
</comment>
<evidence type="ECO:0000259" key="12">
    <source>
        <dbReference type="Pfam" id="PF02687"/>
    </source>
</evidence>
<dbReference type="InterPro" id="IPR003838">
    <property type="entry name" value="ABC3_permease_C"/>
</dbReference>
<keyword evidence="15" id="KW-1185">Reference proteome</keyword>
<keyword evidence="6" id="KW-1003">Cell membrane</keyword>
<reference evidence="13" key="1">
    <citation type="submission" date="2017-05" db="EMBL/GenBank/DDBJ databases">
        <title>The Genome Sequence of Enterococcus sp. 9D6_DIV0238.</title>
        <authorList>
            <consortium name="The Broad Institute Genomics Platform"/>
            <consortium name="The Broad Institute Genomic Center for Infectious Diseases"/>
            <person name="Earl A."/>
            <person name="Manson A."/>
            <person name="Schwartman J."/>
            <person name="Gilmore M."/>
            <person name="Abouelleil A."/>
            <person name="Cao P."/>
            <person name="Chapman S."/>
            <person name="Cusick C."/>
            <person name="Shea T."/>
            <person name="Young S."/>
            <person name="Neafsey D."/>
            <person name="Nusbaum C."/>
            <person name="Birren B."/>
        </authorList>
    </citation>
    <scope>NUCLEOTIDE SEQUENCE [LARGE SCALE GENOMIC DNA]</scope>
    <source>
        <strain evidence="13">9D6_DIV0238</strain>
    </source>
</reference>
<evidence type="ECO:0000256" key="4">
    <source>
        <dbReference type="ARBA" id="ARBA00016962"/>
    </source>
</evidence>
<evidence type="ECO:0000313" key="15">
    <source>
        <dbReference type="Proteomes" id="UP000196151"/>
    </source>
</evidence>
<sequence>MFLAWNEITRSKLRYALIISVMFLISYLVFFLTGLAYGLAQDNRTAVDKWQADGIVLSDESNTNINMSMIPLKSLDDVTAKEKAALGQTAAVIQLDKKGAEKVNASFFGINKDEFLMPDIVEGRAFDTDDETVVNNSLKEENGFKLGDTIKLAGNEKKLKIVGFTENAKFNVAPVLYVSINTFQEIRFEKVDTTENARINAVVVRAKEGAMKNVDLAGNDLKSYGIQTFINKLPGYNAQVLTFGFMIGFLIVIAAIVIGIFIYVLTMQKATIFGIMKAQGISGKYISISVIVQTFVLAVLGISLGLLGTVGTSFVLPTAVPFQSNWLFFLAIGGAMLVIAVLGALFSVRTIVKIDPLKAIG</sequence>
<protein>
    <recommendedName>
        <fullName evidence="4">Putative hemin transport system permease protein HrtB</fullName>
    </recommendedName>
</protein>
<evidence type="ECO:0000256" key="1">
    <source>
        <dbReference type="ARBA" id="ARBA00004651"/>
    </source>
</evidence>
<feature type="transmembrane region" description="Helical" evidence="11">
    <location>
        <begin position="240"/>
        <end position="265"/>
    </location>
</feature>
<evidence type="ECO:0000256" key="3">
    <source>
        <dbReference type="ARBA" id="ARBA00011131"/>
    </source>
</evidence>
<comment type="similarity">
    <text evidence="2">Belongs to the ABC-4 integral membrane protein family. HrtB subfamily.</text>
</comment>
<feature type="domain" description="ABC3 transporter permease C-terminal" evidence="12">
    <location>
        <begin position="245"/>
        <end position="356"/>
    </location>
</feature>
<dbReference type="PANTHER" id="PTHR43738">
    <property type="entry name" value="ABC TRANSPORTER, MEMBRANE PROTEIN"/>
    <property type="match status" value="1"/>
</dbReference>
<dbReference type="EMBL" id="CP147246">
    <property type="protein sequence ID" value="WYJ94610.1"/>
    <property type="molecule type" value="Genomic_DNA"/>
</dbReference>
<dbReference type="InterPro" id="IPR051125">
    <property type="entry name" value="ABC-4/HrtB_transporter"/>
</dbReference>
<evidence type="ECO:0000313" key="13">
    <source>
        <dbReference type="EMBL" id="OUZ30520.1"/>
    </source>
</evidence>